<dbReference type="InterPro" id="IPR006473">
    <property type="entry name" value="Peptidase_C58_Yopt"/>
</dbReference>
<keyword evidence="6" id="KW-1185">Reference proteome</keyword>
<gene>
    <name evidence="5" type="ORF">DIZ78_05305</name>
</gene>
<evidence type="ECO:0000259" key="4">
    <source>
        <dbReference type="Pfam" id="PF03543"/>
    </source>
</evidence>
<reference evidence="5 6" key="1">
    <citation type="journal article" date="2018" name="ISME J.">
        <title>Endosymbiont genomes yield clues of tubeworm success.</title>
        <authorList>
            <person name="Li Y."/>
            <person name="Liles M.R."/>
            <person name="Halanych K.M."/>
        </authorList>
    </citation>
    <scope>NUCLEOTIDE SEQUENCE [LARGE SCALE GENOMIC DNA]</scope>
    <source>
        <strain evidence="5">A1462</strain>
    </source>
</reference>
<organism evidence="5 6">
    <name type="scientific">endosymbiont of Escarpia spicata</name>
    <dbReference type="NCBI Taxonomy" id="2200908"/>
    <lineage>
        <taxon>Bacteria</taxon>
        <taxon>Pseudomonadati</taxon>
        <taxon>Pseudomonadota</taxon>
        <taxon>Gammaproteobacteria</taxon>
        <taxon>sulfur-oxidizing symbionts</taxon>
    </lineage>
</organism>
<dbReference type="Pfam" id="PF03543">
    <property type="entry name" value="Peptidase_C58"/>
    <property type="match status" value="1"/>
</dbReference>
<name>A0A370DQH3_9GAMM</name>
<comment type="caution">
    <text evidence="5">The sequence shown here is derived from an EMBL/GenBank/DDBJ whole genome shotgun (WGS) entry which is preliminary data.</text>
</comment>
<evidence type="ECO:0000256" key="1">
    <source>
        <dbReference type="ARBA" id="ARBA00022670"/>
    </source>
</evidence>
<dbReference type="GO" id="GO:0004197">
    <property type="term" value="F:cysteine-type endopeptidase activity"/>
    <property type="evidence" value="ECO:0007669"/>
    <property type="project" value="InterPro"/>
</dbReference>
<accession>A0A370DQH3</accession>
<protein>
    <recommendedName>
        <fullName evidence="4">Peptidase C58 YopT-type domain-containing protein</fullName>
    </recommendedName>
</protein>
<dbReference type="AlphaFoldDB" id="A0A370DQH3"/>
<dbReference type="InterPro" id="IPR038765">
    <property type="entry name" value="Papain-like_cys_pep_sf"/>
</dbReference>
<dbReference type="Gene3D" id="3.90.70.20">
    <property type="match status" value="1"/>
</dbReference>
<keyword evidence="2" id="KW-0378">Hydrolase</keyword>
<evidence type="ECO:0000313" key="6">
    <source>
        <dbReference type="Proteomes" id="UP000254771"/>
    </source>
</evidence>
<sequence>MLAGFPPVDSTGDGTMAWTKAKFQQILDDAAINGEVIMAYQQGQDPLVKGFAQGEGICAGICYSFLRHDLVQPNGMQRSKGIQGGRSTASARFVQALLEAKIREGSGGKSFGEAIAPVMKRDGLSSRVVAKGSADLFGLGAGVAMAIDDLLTTSAPPHGTATLAVMSRIRKSTGGQHATAFTAVVPDGPILFLDPNLGKVRFTDAMDFGTFWEEKMEAIYANRGYDQYFLEVFS</sequence>
<dbReference type="EMBL" id="QFXE01000006">
    <property type="protein sequence ID" value="RDH87220.1"/>
    <property type="molecule type" value="Genomic_DNA"/>
</dbReference>
<evidence type="ECO:0000256" key="3">
    <source>
        <dbReference type="ARBA" id="ARBA00022807"/>
    </source>
</evidence>
<dbReference type="SUPFAM" id="SSF54001">
    <property type="entry name" value="Cysteine proteinases"/>
    <property type="match status" value="1"/>
</dbReference>
<keyword evidence="3" id="KW-0788">Thiol protease</keyword>
<dbReference type="Proteomes" id="UP000254771">
    <property type="component" value="Unassembled WGS sequence"/>
</dbReference>
<evidence type="ECO:0000256" key="2">
    <source>
        <dbReference type="ARBA" id="ARBA00022801"/>
    </source>
</evidence>
<proteinExistence type="predicted"/>
<keyword evidence="1" id="KW-0645">Protease</keyword>
<feature type="domain" description="Peptidase C58 YopT-type" evidence="4">
    <location>
        <begin position="39"/>
        <end position="217"/>
    </location>
</feature>
<dbReference type="GO" id="GO:0006508">
    <property type="term" value="P:proteolysis"/>
    <property type="evidence" value="ECO:0007669"/>
    <property type="project" value="UniProtKB-KW"/>
</dbReference>
<evidence type="ECO:0000313" key="5">
    <source>
        <dbReference type="EMBL" id="RDH87220.1"/>
    </source>
</evidence>